<gene>
    <name evidence="2" type="ORF">SM611_34095</name>
</gene>
<dbReference type="Proteomes" id="UP001569963">
    <property type="component" value="Unassembled WGS sequence"/>
</dbReference>
<evidence type="ECO:0000313" key="2">
    <source>
        <dbReference type="EMBL" id="MFA1543989.1"/>
    </source>
</evidence>
<dbReference type="EMBL" id="JAXCEI010000023">
    <property type="protein sequence ID" value="MFA1543989.1"/>
    <property type="molecule type" value="Genomic_DNA"/>
</dbReference>
<keyword evidence="3" id="KW-1185">Reference proteome</keyword>
<proteinExistence type="predicted"/>
<feature type="compositionally biased region" description="Gly residues" evidence="1">
    <location>
        <begin position="115"/>
        <end position="125"/>
    </location>
</feature>
<feature type="compositionally biased region" description="Basic residues" evidence="1">
    <location>
        <begin position="103"/>
        <end position="114"/>
    </location>
</feature>
<name>A0ABV4QLD1_9ACTN</name>
<reference evidence="2 3" key="1">
    <citation type="submission" date="2023-11" db="EMBL/GenBank/DDBJ databases">
        <title>Actinomadura monticuli sp. nov., isolated from volcanic ash.</title>
        <authorList>
            <person name="Lee S.D."/>
            <person name="Yang H."/>
            <person name="Kim I.S."/>
        </authorList>
    </citation>
    <scope>NUCLEOTIDE SEQUENCE [LARGE SCALE GENOMIC DNA]</scope>
    <source>
        <strain evidence="2 3">DLS-62</strain>
    </source>
</reference>
<protein>
    <submittedName>
        <fullName evidence="2">Uncharacterized protein</fullName>
    </submittedName>
</protein>
<accession>A0ABV4QLD1</accession>
<feature type="region of interest" description="Disordered" evidence="1">
    <location>
        <begin position="102"/>
        <end position="135"/>
    </location>
</feature>
<evidence type="ECO:0000256" key="1">
    <source>
        <dbReference type="SAM" id="MobiDB-lite"/>
    </source>
</evidence>
<sequence>MLLADPLGLVLTAGLTAGTVSLPTTETMRRGIVVSDGTKLSIAVAVKAPRVWAGRAVGDWMRHVPNVRFARGGLRRGSLLRRLRRGPDGGLAARVKILDGRNARCRRTARRRGRPSGGRSPGGRAGPWRRPRASA</sequence>
<organism evidence="2 3">
    <name type="scientific">Actinomadura monticuli</name>
    <dbReference type="NCBI Taxonomy" id="3097367"/>
    <lineage>
        <taxon>Bacteria</taxon>
        <taxon>Bacillati</taxon>
        <taxon>Actinomycetota</taxon>
        <taxon>Actinomycetes</taxon>
        <taxon>Streptosporangiales</taxon>
        <taxon>Thermomonosporaceae</taxon>
        <taxon>Actinomadura</taxon>
    </lineage>
</organism>
<evidence type="ECO:0000313" key="3">
    <source>
        <dbReference type="Proteomes" id="UP001569963"/>
    </source>
</evidence>
<dbReference type="RefSeq" id="WP_371954473.1">
    <property type="nucleotide sequence ID" value="NZ_JAXCEI010000023.1"/>
</dbReference>
<comment type="caution">
    <text evidence="2">The sequence shown here is derived from an EMBL/GenBank/DDBJ whole genome shotgun (WGS) entry which is preliminary data.</text>
</comment>